<organism evidence="2 3">
    <name type="scientific">Streptosporangium subroseum</name>
    <dbReference type="NCBI Taxonomy" id="106412"/>
    <lineage>
        <taxon>Bacteria</taxon>
        <taxon>Bacillati</taxon>
        <taxon>Actinomycetota</taxon>
        <taxon>Actinomycetes</taxon>
        <taxon>Streptosporangiales</taxon>
        <taxon>Streptosporangiaceae</taxon>
        <taxon>Streptosporangium</taxon>
    </lineage>
</organism>
<comment type="subcellular location">
    <subcellularLocation>
        <location evidence="1">Cytoplasm</location>
    </subcellularLocation>
</comment>
<protein>
    <recommendedName>
        <fullName evidence="1">ATP-dependent dethiobiotin synthetase BioD</fullName>
        <ecNumber evidence="1">6.3.3.3</ecNumber>
    </recommendedName>
    <alternativeName>
        <fullName evidence="1">DTB synthetase</fullName>
        <shortName evidence="1">DTBS</shortName>
    </alternativeName>
    <alternativeName>
        <fullName evidence="1">Dethiobiotin synthase</fullName>
    </alternativeName>
</protein>
<dbReference type="PIRSF" id="PIRSF006755">
    <property type="entry name" value="DTB_synth"/>
    <property type="match status" value="1"/>
</dbReference>
<feature type="binding site" evidence="1">
    <location>
        <position position="109"/>
    </location>
    <ligand>
        <name>Mg(2+)</name>
        <dbReference type="ChEBI" id="CHEBI:18420"/>
    </ligand>
</feature>
<comment type="cofactor">
    <cofactor evidence="1">
        <name>Mg(2+)</name>
        <dbReference type="ChEBI" id="CHEBI:18420"/>
    </cofactor>
</comment>
<dbReference type="GO" id="GO:0005524">
    <property type="term" value="F:ATP binding"/>
    <property type="evidence" value="ECO:0007669"/>
    <property type="project" value="UniProtKB-UniRule"/>
</dbReference>
<dbReference type="NCBIfam" id="TIGR00347">
    <property type="entry name" value="bioD"/>
    <property type="match status" value="1"/>
</dbReference>
<keyword evidence="1" id="KW-0963">Cytoplasm</keyword>
<keyword evidence="1" id="KW-0547">Nucleotide-binding</keyword>
<dbReference type="PANTHER" id="PTHR43210:SF5">
    <property type="entry name" value="DETHIOBIOTIN SYNTHETASE"/>
    <property type="match status" value="1"/>
</dbReference>
<dbReference type="HAMAP" id="MF_00336">
    <property type="entry name" value="BioD"/>
    <property type="match status" value="1"/>
</dbReference>
<dbReference type="GO" id="GO:0004141">
    <property type="term" value="F:dethiobiotin synthase activity"/>
    <property type="evidence" value="ECO:0007669"/>
    <property type="project" value="UniProtKB-UniRule"/>
</dbReference>
<dbReference type="CDD" id="cd03109">
    <property type="entry name" value="DTBS"/>
    <property type="match status" value="1"/>
</dbReference>
<comment type="caution">
    <text evidence="1">Lacks conserved residue(s) required for the propagation of feature annotation.</text>
</comment>
<keyword evidence="1" id="KW-0067">ATP-binding</keyword>
<dbReference type="OrthoDB" id="9802610at2"/>
<dbReference type="AlphaFoldDB" id="A0A239P6T0"/>
<evidence type="ECO:0000313" key="2">
    <source>
        <dbReference type="EMBL" id="SNT62652.1"/>
    </source>
</evidence>
<feature type="binding site" evidence="1">
    <location>
        <begin position="109"/>
        <end position="112"/>
    </location>
    <ligand>
        <name>ATP</name>
        <dbReference type="ChEBI" id="CHEBI:30616"/>
    </ligand>
</feature>
<comment type="catalytic activity">
    <reaction evidence="1">
        <text>(7R,8S)-7,8-diammoniononanoate + CO2 + ATP = (4R,5S)-dethiobiotin + ADP + phosphate + 3 H(+)</text>
        <dbReference type="Rhea" id="RHEA:15805"/>
        <dbReference type="ChEBI" id="CHEBI:15378"/>
        <dbReference type="ChEBI" id="CHEBI:16526"/>
        <dbReference type="ChEBI" id="CHEBI:30616"/>
        <dbReference type="ChEBI" id="CHEBI:43474"/>
        <dbReference type="ChEBI" id="CHEBI:149469"/>
        <dbReference type="ChEBI" id="CHEBI:149473"/>
        <dbReference type="ChEBI" id="CHEBI:456216"/>
        <dbReference type="EC" id="6.3.3.3"/>
    </reaction>
</comment>
<reference evidence="2 3" key="1">
    <citation type="submission" date="2017-06" db="EMBL/GenBank/DDBJ databases">
        <authorList>
            <person name="Kim H.J."/>
            <person name="Triplett B.A."/>
        </authorList>
    </citation>
    <scope>NUCLEOTIDE SEQUENCE [LARGE SCALE GENOMIC DNA]</scope>
    <source>
        <strain evidence="2 3">CGMCC 4.2132</strain>
    </source>
</reference>
<dbReference type="GO" id="GO:0005829">
    <property type="term" value="C:cytosol"/>
    <property type="evidence" value="ECO:0007669"/>
    <property type="project" value="TreeGrafter"/>
</dbReference>
<keyword evidence="1" id="KW-0436">Ligase</keyword>
<dbReference type="EMBL" id="FZOD01000092">
    <property type="protein sequence ID" value="SNT62652.1"/>
    <property type="molecule type" value="Genomic_DNA"/>
</dbReference>
<comment type="similarity">
    <text evidence="1">Belongs to the dethiobiotin synthetase family.</text>
</comment>
<dbReference type="Proteomes" id="UP000198282">
    <property type="component" value="Unassembled WGS sequence"/>
</dbReference>
<evidence type="ECO:0000256" key="1">
    <source>
        <dbReference type="HAMAP-Rule" id="MF_00336"/>
    </source>
</evidence>
<feature type="binding site" evidence="1">
    <location>
        <position position="16"/>
    </location>
    <ligand>
        <name>Mg(2+)</name>
        <dbReference type="ChEBI" id="CHEBI:18420"/>
    </ligand>
</feature>
<comment type="function">
    <text evidence="1">Catalyzes a mechanistically unusual reaction, the ATP-dependent insertion of CO2 between the N7 and N8 nitrogen atoms of 7,8-diaminopelargonic acid (DAPA, also called 7,8-diammoniononanoate) to form a ureido ring.</text>
</comment>
<keyword evidence="1" id="KW-0093">Biotin biosynthesis</keyword>
<dbReference type="InterPro" id="IPR027417">
    <property type="entry name" value="P-loop_NTPase"/>
</dbReference>
<feature type="binding site" evidence="1">
    <location>
        <begin position="12"/>
        <end position="17"/>
    </location>
    <ligand>
        <name>ATP</name>
        <dbReference type="ChEBI" id="CHEBI:30616"/>
    </ligand>
</feature>
<dbReference type="InterPro" id="IPR004472">
    <property type="entry name" value="DTB_synth_BioD"/>
</dbReference>
<name>A0A239P6T0_9ACTN</name>
<comment type="subunit">
    <text evidence="1">Homodimer.</text>
</comment>
<feature type="binding site" evidence="1">
    <location>
        <begin position="170"/>
        <end position="171"/>
    </location>
    <ligand>
        <name>ATP</name>
        <dbReference type="ChEBI" id="CHEBI:30616"/>
    </ligand>
</feature>
<dbReference type="Gene3D" id="3.40.50.300">
    <property type="entry name" value="P-loop containing nucleotide triphosphate hydrolases"/>
    <property type="match status" value="1"/>
</dbReference>
<proteinExistence type="inferred from homology"/>
<gene>
    <name evidence="1" type="primary">bioD</name>
    <name evidence="2" type="ORF">SAMN05216276_109232</name>
</gene>
<feature type="binding site" evidence="1">
    <location>
        <position position="41"/>
    </location>
    <ligand>
        <name>substrate</name>
    </ligand>
</feature>
<evidence type="ECO:0000313" key="3">
    <source>
        <dbReference type="Proteomes" id="UP000198282"/>
    </source>
</evidence>
<dbReference type="GO" id="GO:0000287">
    <property type="term" value="F:magnesium ion binding"/>
    <property type="evidence" value="ECO:0007669"/>
    <property type="project" value="UniProtKB-UniRule"/>
</dbReference>
<dbReference type="RefSeq" id="WP_089213363.1">
    <property type="nucleotide sequence ID" value="NZ_FZOD01000092.1"/>
</dbReference>
<dbReference type="EC" id="6.3.3.3" evidence="1"/>
<accession>A0A239P6T0</accession>
<dbReference type="UniPathway" id="UPA00078">
    <property type="reaction ID" value="UER00161"/>
</dbReference>
<dbReference type="SUPFAM" id="SSF52540">
    <property type="entry name" value="P-loop containing nucleoside triphosphate hydrolases"/>
    <property type="match status" value="1"/>
</dbReference>
<feature type="active site" evidence="1">
    <location>
        <position position="37"/>
    </location>
</feature>
<feature type="binding site" evidence="1">
    <location>
        <position position="52"/>
    </location>
    <ligand>
        <name>Mg(2+)</name>
        <dbReference type="ChEBI" id="CHEBI:18420"/>
    </ligand>
</feature>
<keyword evidence="1" id="KW-0479">Metal-binding</keyword>
<dbReference type="GO" id="GO:0009102">
    <property type="term" value="P:biotin biosynthetic process"/>
    <property type="evidence" value="ECO:0007669"/>
    <property type="project" value="UniProtKB-UniRule"/>
</dbReference>
<keyword evidence="1" id="KW-0460">Magnesium</keyword>
<feature type="binding site" evidence="1">
    <location>
        <begin position="200"/>
        <end position="202"/>
    </location>
    <ligand>
        <name>ATP</name>
        <dbReference type="ChEBI" id="CHEBI:30616"/>
    </ligand>
</feature>
<comment type="pathway">
    <text evidence="1">Cofactor biosynthesis; biotin biosynthesis; biotin from 7,8-diaminononanoate: step 1/2.</text>
</comment>
<feature type="binding site" evidence="1">
    <location>
        <position position="52"/>
    </location>
    <ligand>
        <name>ATP</name>
        <dbReference type="ChEBI" id="CHEBI:30616"/>
    </ligand>
</feature>
<sequence>MSILVVTGTDTGVGKTIVTAAVASLARERGSSVAVVKPAQTGVTDTEPGDLDDVIRLSGVRTTFELSRFPDPLAPAAAARLAGLPPVSLVQAAIRIKELAGSHQLVIVEGAGGLLVRFDEEGSTLADLARMISAPVLLVTRAALGTLNHTALTLEAMAHRGLEPAGVVIGSWPAEPGLAERSNVSDLEMLAARPLAGALPEGAGLLDRESFAHTARAGLGPALGGGFDPAAFRTTLRLFP</sequence>
<dbReference type="Pfam" id="PF13500">
    <property type="entry name" value="AAA_26"/>
    <property type="match status" value="1"/>
</dbReference>
<dbReference type="PANTHER" id="PTHR43210">
    <property type="entry name" value="DETHIOBIOTIN SYNTHETASE"/>
    <property type="match status" value="1"/>
</dbReference>
<keyword evidence="3" id="KW-1185">Reference proteome</keyword>